<keyword evidence="3" id="KW-0808">Transferase</keyword>
<keyword evidence="2 6" id="KW-0489">Methyltransferase</keyword>
<dbReference type="GO" id="GO:0032259">
    <property type="term" value="P:methylation"/>
    <property type="evidence" value="ECO:0007669"/>
    <property type="project" value="UniProtKB-KW"/>
</dbReference>
<dbReference type="EMBL" id="CP059572">
    <property type="protein sequence ID" value="QXJ26722.1"/>
    <property type="molecule type" value="Genomic_DNA"/>
</dbReference>
<dbReference type="Proteomes" id="UP001049518">
    <property type="component" value="Chromosome"/>
</dbReference>
<dbReference type="Gene3D" id="3.40.50.150">
    <property type="entry name" value="Vaccinia Virus protein VP39"/>
    <property type="match status" value="1"/>
</dbReference>
<dbReference type="PIRSF" id="PIRSF003085">
    <property type="entry name" value="CMAS"/>
    <property type="match status" value="1"/>
</dbReference>
<evidence type="ECO:0000313" key="7">
    <source>
        <dbReference type="Proteomes" id="UP001049518"/>
    </source>
</evidence>
<name>A0ABX8R9S1_9ACTN</name>
<evidence type="ECO:0000256" key="3">
    <source>
        <dbReference type="ARBA" id="ARBA00022679"/>
    </source>
</evidence>
<comment type="similarity">
    <text evidence="1">Belongs to the CFA/CMAS family.</text>
</comment>
<keyword evidence="5" id="KW-0443">Lipid metabolism</keyword>
<evidence type="ECO:0000256" key="4">
    <source>
        <dbReference type="ARBA" id="ARBA00022691"/>
    </source>
</evidence>
<evidence type="ECO:0000256" key="1">
    <source>
        <dbReference type="ARBA" id="ARBA00010815"/>
    </source>
</evidence>
<sequence>MMSTPSDIEVSYDVGDDFFALWLDAGRNYSCALWDGDDDLEAAQLRKLGYLSDLAGTGPDTGVLDIGCGWGANLHYQASRRGVRRMHGITLSPAQLRAARDRRIPGATLWLCDYRDFAPEERFDAVFSIGMMEHIARPPDVRSGAHRRIYAGFFRRVHEWTRPGAAFALQVILRDRVPRDRADLVELKWVTDHIFPGGMSPRLEDVLVTAEPYWELVSLRTRRDHYRRTCEEWRRRLRAAEPTIRERWGDRRFDDYDRYLSTCVLAFARGYQDLGQFGLRRRDAP</sequence>
<proteinExistence type="inferred from homology"/>
<dbReference type="GO" id="GO:0008168">
    <property type="term" value="F:methyltransferase activity"/>
    <property type="evidence" value="ECO:0007669"/>
    <property type="project" value="UniProtKB-KW"/>
</dbReference>
<dbReference type="InterPro" id="IPR003333">
    <property type="entry name" value="CMAS"/>
</dbReference>
<dbReference type="InterPro" id="IPR050723">
    <property type="entry name" value="CFA/CMAS"/>
</dbReference>
<gene>
    <name evidence="6" type="ORF">AGRA3207_004991</name>
</gene>
<evidence type="ECO:0000313" key="6">
    <source>
        <dbReference type="EMBL" id="QXJ26722.1"/>
    </source>
</evidence>
<organism evidence="6 7">
    <name type="scientific">Actinomadura graeca</name>
    <dbReference type="NCBI Taxonomy" id="2750812"/>
    <lineage>
        <taxon>Bacteria</taxon>
        <taxon>Bacillati</taxon>
        <taxon>Actinomycetota</taxon>
        <taxon>Actinomycetes</taxon>
        <taxon>Streptosporangiales</taxon>
        <taxon>Thermomonosporaceae</taxon>
        <taxon>Actinomadura</taxon>
    </lineage>
</organism>
<dbReference type="CDD" id="cd02440">
    <property type="entry name" value="AdoMet_MTases"/>
    <property type="match status" value="1"/>
</dbReference>
<keyword evidence="7" id="KW-1185">Reference proteome</keyword>
<reference evidence="6" key="1">
    <citation type="submission" date="2020-07" db="EMBL/GenBank/DDBJ databases">
        <authorList>
            <person name="Tarantini F.S."/>
            <person name="Hong K.W."/>
            <person name="Chan K.G."/>
        </authorList>
    </citation>
    <scope>NUCLEOTIDE SEQUENCE</scope>
    <source>
        <strain evidence="6">32-07</strain>
    </source>
</reference>
<dbReference type="Pfam" id="PF02353">
    <property type="entry name" value="CMAS"/>
    <property type="match status" value="1"/>
</dbReference>
<dbReference type="SUPFAM" id="SSF53335">
    <property type="entry name" value="S-adenosyl-L-methionine-dependent methyltransferases"/>
    <property type="match status" value="1"/>
</dbReference>
<accession>A0ABX8R9S1</accession>
<evidence type="ECO:0000256" key="2">
    <source>
        <dbReference type="ARBA" id="ARBA00022603"/>
    </source>
</evidence>
<keyword evidence="4" id="KW-0949">S-adenosyl-L-methionine</keyword>
<dbReference type="PANTHER" id="PTHR43667">
    <property type="entry name" value="CYCLOPROPANE-FATTY-ACYL-PHOSPHOLIPID SYNTHASE"/>
    <property type="match status" value="1"/>
</dbReference>
<dbReference type="PANTHER" id="PTHR43667:SF1">
    <property type="entry name" value="CYCLOPROPANE-FATTY-ACYL-PHOSPHOLIPID SYNTHASE"/>
    <property type="match status" value="1"/>
</dbReference>
<protein>
    <submittedName>
        <fullName evidence="6">Class I SAM-dependent methyltransferase</fullName>
    </submittedName>
</protein>
<dbReference type="InterPro" id="IPR029063">
    <property type="entry name" value="SAM-dependent_MTases_sf"/>
</dbReference>
<evidence type="ECO:0000256" key="5">
    <source>
        <dbReference type="ARBA" id="ARBA00023098"/>
    </source>
</evidence>